<organism evidence="1 2">
    <name type="scientific">Micromonospora rifamycinica</name>
    <dbReference type="NCBI Taxonomy" id="291594"/>
    <lineage>
        <taxon>Bacteria</taxon>
        <taxon>Bacillati</taxon>
        <taxon>Actinomycetota</taxon>
        <taxon>Actinomycetes</taxon>
        <taxon>Micromonosporales</taxon>
        <taxon>Micromonosporaceae</taxon>
        <taxon>Micromonospora</taxon>
    </lineage>
</organism>
<accession>A0A125Q1I9</accession>
<keyword evidence="2" id="KW-1185">Reference proteome</keyword>
<protein>
    <submittedName>
        <fullName evidence="1">Uncharacterized protein</fullName>
    </submittedName>
</protein>
<dbReference type="OrthoDB" id="5170563at2"/>
<proteinExistence type="predicted"/>
<dbReference type="Proteomes" id="UP000198226">
    <property type="component" value="Chromosome I"/>
</dbReference>
<evidence type="ECO:0000313" key="2">
    <source>
        <dbReference type="Proteomes" id="UP000198226"/>
    </source>
</evidence>
<dbReference type="RefSeq" id="WP_067307663.1">
    <property type="nucleotide sequence ID" value="NZ_LRMV01000055.1"/>
</dbReference>
<reference evidence="2" key="1">
    <citation type="submission" date="2016-06" db="EMBL/GenBank/DDBJ databases">
        <authorList>
            <person name="Varghese N."/>
            <person name="Submissions Spin"/>
        </authorList>
    </citation>
    <scope>NUCLEOTIDE SEQUENCE [LARGE SCALE GENOMIC DNA]</scope>
    <source>
        <strain evidence="2">DSM 44983</strain>
    </source>
</reference>
<name>A0A125Q1I9_9ACTN</name>
<dbReference type="EMBL" id="LT607752">
    <property type="protein sequence ID" value="SCG71600.1"/>
    <property type="molecule type" value="Genomic_DNA"/>
</dbReference>
<dbReference type="AlphaFoldDB" id="A0A125Q1I9"/>
<gene>
    <name evidence="1" type="ORF">GA0070623_3605</name>
</gene>
<evidence type="ECO:0000313" key="1">
    <source>
        <dbReference type="EMBL" id="SCG71600.1"/>
    </source>
</evidence>
<sequence length="408" mass="43754">MATPQTPYDAVLSAARDVTRLDCALDAEMLGTALLGSVYAIAETDRETAVRDFVSGFLAATSRRRTAAATTIRQVFAALVPDAEGAAKVRPGAQAPAWAGQLGRVHLTGTWAYGDVYGDQTSYLATFAYDDATGGPEHALVALVDHNIGIAKDVFVGGPAERILEQVRQMCADDDLTWFREEDPARMHGEVGRHLAITDDLGDLPAEGSLATDRALVGARLAVLPEASPDTTGWPAEPLDTDERTALVRAFLASPAAARHGLNTLDSDAELASLHFCLGLLFDHSASFPDADPLRWSPAVAGLFLLDWVHRRAVLDMDDAALLPRVLRAWAAFAARRRGLPERAGIQTDEAIEELVPEFARLYSTGERRSPATAAVAQLMADGVDPDDPVALDAWIEANRQRLGDDTP</sequence>